<keyword evidence="1" id="KW-0540">Nuclease</keyword>
<comment type="similarity">
    <text evidence="1">Belongs to the Caudovirales head completion nuclease family.</text>
</comment>
<accession>A0A6J5LHK2</accession>
<keyword evidence="1" id="KW-0378">Hydrolase</keyword>
<dbReference type="EMBL" id="LR796274">
    <property type="protein sequence ID" value="CAB4133042.1"/>
    <property type="molecule type" value="Genomic_DNA"/>
</dbReference>
<keyword evidence="1" id="KW-0255">Endonuclease</keyword>
<feature type="active site" evidence="1">
    <location>
        <position position="89"/>
    </location>
</feature>
<feature type="domain" description="TnsA endonuclease N-terminal" evidence="2">
    <location>
        <begin position="40"/>
        <end position="135"/>
    </location>
</feature>
<feature type="active site" evidence="1">
    <location>
        <position position="30"/>
    </location>
</feature>
<dbReference type="HAMAP" id="MF_04160">
    <property type="entry name" value="NUCL_HEAD_T4"/>
    <property type="match status" value="1"/>
</dbReference>
<reference evidence="3" key="1">
    <citation type="submission" date="2020-04" db="EMBL/GenBank/DDBJ databases">
        <authorList>
            <person name="Chiriac C."/>
            <person name="Salcher M."/>
            <person name="Ghai R."/>
            <person name="Kavagutti S V."/>
        </authorList>
    </citation>
    <scope>NUCLEOTIDE SEQUENCE</scope>
</reference>
<dbReference type="GO" id="GO:0004527">
    <property type="term" value="F:exonuclease activity"/>
    <property type="evidence" value="ECO:0007669"/>
    <property type="project" value="UniProtKB-UniRule"/>
</dbReference>
<feature type="active site" evidence="1">
    <location>
        <position position="69"/>
    </location>
</feature>
<evidence type="ECO:0000256" key="1">
    <source>
        <dbReference type="HAMAP-Rule" id="MF_04160"/>
    </source>
</evidence>
<name>A0A6J5LHK2_9CAUD</name>
<dbReference type="Pfam" id="PF08722">
    <property type="entry name" value="Tn7_TnsA-like_N"/>
    <property type="match status" value="1"/>
</dbReference>
<comment type="function">
    <text evidence="1">During phage morphogenesis, plays an essential role in the head-tail joining step. The associated nuclease activity is essential for morphogenesis, possibly by cleaving packaged DNA to enable the joining of heads to tails. Displays both exo- and endonuclease activity.</text>
</comment>
<dbReference type="EC" id="3.1.-.-" evidence="1"/>
<proteinExistence type="inferred from homology"/>
<evidence type="ECO:0000313" key="3">
    <source>
        <dbReference type="EMBL" id="CAB4133042.1"/>
    </source>
</evidence>
<organism evidence="3">
    <name type="scientific">uncultured Caudovirales phage</name>
    <dbReference type="NCBI Taxonomy" id="2100421"/>
    <lineage>
        <taxon>Viruses</taxon>
        <taxon>Duplodnaviria</taxon>
        <taxon>Heunggongvirae</taxon>
        <taxon>Uroviricota</taxon>
        <taxon>Caudoviricetes</taxon>
        <taxon>Peduoviridae</taxon>
        <taxon>Maltschvirus</taxon>
        <taxon>Maltschvirus maltsch</taxon>
    </lineage>
</organism>
<dbReference type="InterPro" id="IPR046390">
    <property type="entry name" value="NUCL_HEAD_T4"/>
</dbReference>
<dbReference type="InterPro" id="IPR014833">
    <property type="entry name" value="TnsA_N"/>
</dbReference>
<sequence length="145" mass="16930">MAKYANGFYQLLNPTKYVGTKDPHFRSSWEHTFMRFCDENPAVLQWANEAVHIPYRNPFTNKQTIYVPDFLIMYVDKNGTKFGELIEIKPTKETSLQEAGRSMRAQAAAVLNMAKWEAARAWCKQNSLRFRVVTEHDIFHQGRAR</sequence>
<dbReference type="Gene3D" id="3.40.91.30">
    <property type="match status" value="1"/>
</dbReference>
<gene>
    <name evidence="3" type="ORF">UFOVP257_37</name>
</gene>
<evidence type="ECO:0000259" key="2">
    <source>
        <dbReference type="Pfam" id="PF08722"/>
    </source>
</evidence>
<protein>
    <recommendedName>
        <fullName evidence="1">Head completion nuclease</fullName>
        <ecNumber evidence="1">3.1.-.-</ecNumber>
    </recommendedName>
</protein>
<keyword evidence="1" id="KW-0269">Exonuclease</keyword>
<dbReference type="GO" id="GO:0004519">
    <property type="term" value="F:endonuclease activity"/>
    <property type="evidence" value="ECO:0007669"/>
    <property type="project" value="UniProtKB-UniRule"/>
</dbReference>